<sequence length="310" mass="34666">QEIPIITNKAYRIILLDRISINIARASTFIGLFLLFGCSSSDTGSDVAEDSFVGAYTSDPFSMVQIDGPPELTAEAQEYWDRFTPDMDPAIQCYESGLARNLFSPAGALVELNQEGDLLLSGVVVHINGAFPEEYGLDQRPVWPTSLFGHSIGHWEGGTLFVETRGLMSRDILMGHIPVLPSEKLIVQREYSLIPIDQRWEALGIAPQEVNFFLVPEGRTLQMEVWLDDPEVLTEVWHTIKHYREIDDASHVLTSDDIAIVDSDDENWESSVYSEGSGVPQEFLDNYDGGCVLFPEYAEQVESPVVDYIQ</sequence>
<organism evidence="1">
    <name type="scientific">marine metagenome</name>
    <dbReference type="NCBI Taxonomy" id="408172"/>
    <lineage>
        <taxon>unclassified sequences</taxon>
        <taxon>metagenomes</taxon>
        <taxon>ecological metagenomes</taxon>
    </lineage>
</organism>
<protein>
    <submittedName>
        <fullName evidence="1">Uncharacterized protein</fullName>
    </submittedName>
</protein>
<feature type="non-terminal residue" evidence="1">
    <location>
        <position position="1"/>
    </location>
</feature>
<gene>
    <name evidence="1" type="ORF">METZ01_LOCUS151247</name>
</gene>
<evidence type="ECO:0000313" key="1">
    <source>
        <dbReference type="EMBL" id="SVA98393.1"/>
    </source>
</evidence>
<accession>A0A382ABS7</accession>
<dbReference type="EMBL" id="UINC01024550">
    <property type="protein sequence ID" value="SVA98393.1"/>
    <property type="molecule type" value="Genomic_DNA"/>
</dbReference>
<reference evidence="1" key="1">
    <citation type="submission" date="2018-05" db="EMBL/GenBank/DDBJ databases">
        <authorList>
            <person name="Lanie J.A."/>
            <person name="Ng W.-L."/>
            <person name="Kazmierczak K.M."/>
            <person name="Andrzejewski T.M."/>
            <person name="Davidsen T.M."/>
            <person name="Wayne K.J."/>
            <person name="Tettelin H."/>
            <person name="Glass J.I."/>
            <person name="Rusch D."/>
            <person name="Podicherti R."/>
            <person name="Tsui H.-C.T."/>
            <person name="Winkler M.E."/>
        </authorList>
    </citation>
    <scope>NUCLEOTIDE SEQUENCE</scope>
</reference>
<dbReference type="AlphaFoldDB" id="A0A382ABS7"/>
<proteinExistence type="predicted"/>
<name>A0A382ABS7_9ZZZZ</name>